<dbReference type="Proteomes" id="UP000435877">
    <property type="component" value="Unassembled WGS sequence"/>
</dbReference>
<evidence type="ECO:0000313" key="3">
    <source>
        <dbReference type="EMBL" id="CAA0083760.1"/>
    </source>
</evidence>
<reference evidence="4 5" key="1">
    <citation type="submission" date="2019-11" db="EMBL/GenBank/DDBJ databases">
        <authorList>
            <person name="Holert J."/>
        </authorList>
    </citation>
    <scope>NUCLEOTIDE SEQUENCE [LARGE SCALE GENOMIC DNA]</scope>
    <source>
        <strain evidence="2">BC3_2A</strain>
        <strain evidence="3">SB11_1A</strain>
    </source>
</reference>
<accession>A0A5S9MZL0</accession>
<evidence type="ECO:0000313" key="5">
    <source>
        <dbReference type="Proteomes" id="UP000439591"/>
    </source>
</evidence>
<gene>
    <name evidence="3" type="ORF">IHBHHGIJ_00592</name>
    <name evidence="2" type="ORF">KFEGEMFD_00558</name>
</gene>
<keyword evidence="1" id="KW-0472">Membrane</keyword>
<feature type="transmembrane region" description="Helical" evidence="1">
    <location>
        <begin position="75"/>
        <end position="96"/>
    </location>
</feature>
<proteinExistence type="predicted"/>
<feature type="transmembrane region" description="Helical" evidence="1">
    <location>
        <begin position="49"/>
        <end position="68"/>
    </location>
</feature>
<evidence type="ECO:0000313" key="2">
    <source>
        <dbReference type="EMBL" id="CAA0082993.1"/>
    </source>
</evidence>
<protein>
    <submittedName>
        <fullName evidence="2">Uncharacterized protein</fullName>
    </submittedName>
</protein>
<organism evidence="2 5">
    <name type="scientific">Zhongshania aliphaticivorans</name>
    <dbReference type="NCBI Taxonomy" id="1470434"/>
    <lineage>
        <taxon>Bacteria</taxon>
        <taxon>Pseudomonadati</taxon>
        <taxon>Pseudomonadota</taxon>
        <taxon>Gammaproteobacteria</taxon>
        <taxon>Cellvibrionales</taxon>
        <taxon>Spongiibacteraceae</taxon>
        <taxon>Zhongshania</taxon>
    </lineage>
</organism>
<dbReference type="Proteomes" id="UP000439591">
    <property type="component" value="Unassembled WGS sequence"/>
</dbReference>
<evidence type="ECO:0000256" key="1">
    <source>
        <dbReference type="SAM" id="Phobius"/>
    </source>
</evidence>
<dbReference type="RefSeq" id="WP_159267269.1">
    <property type="nucleotide sequence ID" value="NZ_CACSIK010000001.1"/>
</dbReference>
<sequence>MFKLLTLLAQKIQASNIVAESLTDFEGFNMQIASTRTVFGLDATRPESILFLLLLAILLSVSITTGTWDLGYSRIVMFHELVFSGVCLVFVGLNPLSPLSKLGPL</sequence>
<dbReference type="EMBL" id="CACSIM010000001">
    <property type="protein sequence ID" value="CAA0082993.1"/>
    <property type="molecule type" value="Genomic_DNA"/>
</dbReference>
<dbReference type="EMBL" id="CACSIK010000001">
    <property type="protein sequence ID" value="CAA0083760.1"/>
    <property type="molecule type" value="Genomic_DNA"/>
</dbReference>
<keyword evidence="1" id="KW-0812">Transmembrane</keyword>
<evidence type="ECO:0000313" key="4">
    <source>
        <dbReference type="Proteomes" id="UP000435877"/>
    </source>
</evidence>
<keyword evidence="1" id="KW-1133">Transmembrane helix</keyword>
<dbReference type="AlphaFoldDB" id="A0A5S9MZL0"/>
<keyword evidence="4" id="KW-1185">Reference proteome</keyword>
<name>A0A5S9MZL0_9GAMM</name>